<protein>
    <submittedName>
        <fullName evidence="1">Uncharacterized protein</fullName>
    </submittedName>
</protein>
<reference evidence="1" key="1">
    <citation type="submission" date="2021-02" db="EMBL/GenBank/DDBJ databases">
        <authorList>
            <person name="Nowell W R."/>
        </authorList>
    </citation>
    <scope>NUCLEOTIDE SEQUENCE</scope>
</reference>
<gene>
    <name evidence="1" type="ORF">JBS370_LOCUS23888</name>
</gene>
<proteinExistence type="predicted"/>
<comment type="caution">
    <text evidence="1">The sequence shown here is derived from an EMBL/GenBank/DDBJ whole genome shotgun (WGS) entry which is preliminary data.</text>
</comment>
<accession>A0A819L0U1</accession>
<organism evidence="1 2">
    <name type="scientific">Rotaria sordida</name>
    <dbReference type="NCBI Taxonomy" id="392033"/>
    <lineage>
        <taxon>Eukaryota</taxon>
        <taxon>Metazoa</taxon>
        <taxon>Spiralia</taxon>
        <taxon>Gnathifera</taxon>
        <taxon>Rotifera</taxon>
        <taxon>Eurotatoria</taxon>
        <taxon>Bdelloidea</taxon>
        <taxon>Philodinida</taxon>
        <taxon>Philodinidae</taxon>
        <taxon>Rotaria</taxon>
    </lineage>
</organism>
<dbReference type="EMBL" id="CAJOBD010003603">
    <property type="protein sequence ID" value="CAF3957381.1"/>
    <property type="molecule type" value="Genomic_DNA"/>
</dbReference>
<feature type="non-terminal residue" evidence="1">
    <location>
        <position position="1"/>
    </location>
</feature>
<sequence>NITILVQQDKSTSDVDQCTIVAGNDEKQNKNQ</sequence>
<dbReference type="AlphaFoldDB" id="A0A819L0U1"/>
<evidence type="ECO:0000313" key="1">
    <source>
        <dbReference type="EMBL" id="CAF3957381.1"/>
    </source>
</evidence>
<name>A0A819L0U1_9BILA</name>
<evidence type="ECO:0000313" key="2">
    <source>
        <dbReference type="Proteomes" id="UP000663836"/>
    </source>
</evidence>
<dbReference type="Proteomes" id="UP000663836">
    <property type="component" value="Unassembled WGS sequence"/>
</dbReference>